<dbReference type="Proteomes" id="UP001596074">
    <property type="component" value="Unassembled WGS sequence"/>
</dbReference>
<evidence type="ECO:0000313" key="1">
    <source>
        <dbReference type="EMBL" id="MFC5753005.1"/>
    </source>
</evidence>
<keyword evidence="2" id="KW-1185">Reference proteome</keyword>
<name>A0ABW1AEP2_9ACTN</name>
<proteinExistence type="predicted"/>
<organism evidence="1 2">
    <name type="scientific">Actinomadura rugatobispora</name>
    <dbReference type="NCBI Taxonomy" id="1994"/>
    <lineage>
        <taxon>Bacteria</taxon>
        <taxon>Bacillati</taxon>
        <taxon>Actinomycetota</taxon>
        <taxon>Actinomycetes</taxon>
        <taxon>Streptosporangiales</taxon>
        <taxon>Thermomonosporaceae</taxon>
        <taxon>Actinomadura</taxon>
    </lineage>
</organism>
<evidence type="ECO:0000313" key="2">
    <source>
        <dbReference type="Proteomes" id="UP001596074"/>
    </source>
</evidence>
<gene>
    <name evidence="1" type="ORF">ACFPZN_45950</name>
</gene>
<dbReference type="RefSeq" id="WP_378289579.1">
    <property type="nucleotide sequence ID" value="NZ_JBHSON010000101.1"/>
</dbReference>
<sequence>MIDYQVQEFGKTIARGSRGIDIFWLDGLDQSRIPMLRHLLPYADTMFNSSQVSSLAEELDGLPEDNPLVPEIRDELKRLCEHVSAGAHRQLWFLGD</sequence>
<comment type="caution">
    <text evidence="1">The sequence shown here is derived from an EMBL/GenBank/DDBJ whole genome shotgun (WGS) entry which is preliminary data.</text>
</comment>
<dbReference type="EMBL" id="JBHSON010000101">
    <property type="protein sequence ID" value="MFC5753005.1"/>
    <property type="molecule type" value="Genomic_DNA"/>
</dbReference>
<reference evidence="2" key="1">
    <citation type="journal article" date="2019" name="Int. J. Syst. Evol. Microbiol.">
        <title>The Global Catalogue of Microorganisms (GCM) 10K type strain sequencing project: providing services to taxonomists for standard genome sequencing and annotation.</title>
        <authorList>
            <consortium name="The Broad Institute Genomics Platform"/>
            <consortium name="The Broad Institute Genome Sequencing Center for Infectious Disease"/>
            <person name="Wu L."/>
            <person name="Ma J."/>
        </authorList>
    </citation>
    <scope>NUCLEOTIDE SEQUENCE [LARGE SCALE GENOMIC DNA]</scope>
    <source>
        <strain evidence="2">KCTC 42087</strain>
    </source>
</reference>
<protein>
    <submittedName>
        <fullName evidence="1">Uncharacterized protein</fullName>
    </submittedName>
</protein>
<accession>A0ABW1AEP2</accession>